<dbReference type="OrthoDB" id="162149at2759"/>
<feature type="compositionally biased region" description="Acidic residues" evidence="1">
    <location>
        <begin position="123"/>
        <end position="181"/>
    </location>
</feature>
<name>A0A8K1CTL4_PYTOL</name>
<feature type="compositionally biased region" description="Polar residues" evidence="1">
    <location>
        <begin position="92"/>
        <end position="105"/>
    </location>
</feature>
<sequence length="181" mass="20277">MQFITMPPTLPNAGVTNMEPHAPLFPSFMTPLSDLYGANGFRVGESYAYTQDLDELDREELAFEQSVRALVDRPAPTPTGVKFHRPHGSGMATPSTTAPYPTQYQAGGPMTHGRGFGERHQDEEEEEDDEDDMEEDEGDDMEEVAEEEITAEDDDEELFPEDDEEDQEEDGSMDLSMDMDD</sequence>
<organism evidence="2 3">
    <name type="scientific">Pythium oligandrum</name>
    <name type="common">Mycoparasitic fungus</name>
    <dbReference type="NCBI Taxonomy" id="41045"/>
    <lineage>
        <taxon>Eukaryota</taxon>
        <taxon>Sar</taxon>
        <taxon>Stramenopiles</taxon>
        <taxon>Oomycota</taxon>
        <taxon>Peronosporomycetes</taxon>
        <taxon>Pythiales</taxon>
        <taxon>Pythiaceae</taxon>
        <taxon>Pythium</taxon>
    </lineage>
</organism>
<dbReference type="Proteomes" id="UP000794436">
    <property type="component" value="Unassembled WGS sequence"/>
</dbReference>
<gene>
    <name evidence="2" type="ORF">Poli38472_001792</name>
</gene>
<accession>A0A8K1CTL4</accession>
<evidence type="ECO:0000256" key="1">
    <source>
        <dbReference type="SAM" id="MobiDB-lite"/>
    </source>
</evidence>
<feature type="region of interest" description="Disordered" evidence="1">
    <location>
        <begin position="73"/>
        <end position="181"/>
    </location>
</feature>
<dbReference type="AlphaFoldDB" id="A0A8K1CTL4"/>
<evidence type="ECO:0000313" key="3">
    <source>
        <dbReference type="Proteomes" id="UP000794436"/>
    </source>
</evidence>
<protein>
    <submittedName>
        <fullName evidence="2">Uncharacterized protein</fullName>
    </submittedName>
</protein>
<evidence type="ECO:0000313" key="2">
    <source>
        <dbReference type="EMBL" id="TMW69636.1"/>
    </source>
</evidence>
<reference evidence="2" key="1">
    <citation type="submission" date="2019-03" db="EMBL/GenBank/DDBJ databases">
        <title>Long read genome sequence of the mycoparasitic Pythium oligandrum ATCC 38472 isolated from sugarbeet rhizosphere.</title>
        <authorList>
            <person name="Gaulin E."/>
        </authorList>
    </citation>
    <scope>NUCLEOTIDE SEQUENCE</scope>
    <source>
        <strain evidence="2">ATCC 38472_TT</strain>
    </source>
</reference>
<keyword evidence="3" id="KW-1185">Reference proteome</keyword>
<proteinExistence type="predicted"/>
<dbReference type="EMBL" id="SPLM01000001">
    <property type="protein sequence ID" value="TMW69636.1"/>
    <property type="molecule type" value="Genomic_DNA"/>
</dbReference>
<comment type="caution">
    <text evidence="2">The sequence shown here is derived from an EMBL/GenBank/DDBJ whole genome shotgun (WGS) entry which is preliminary data.</text>
</comment>